<evidence type="ECO:0000313" key="10">
    <source>
        <dbReference type="EMBL" id="CAK8683911.1"/>
    </source>
</evidence>
<accession>A0ABP0FZD8</accession>
<feature type="transmembrane region" description="Helical" evidence="9">
    <location>
        <begin position="50"/>
        <end position="70"/>
    </location>
</feature>
<dbReference type="InterPro" id="IPR012506">
    <property type="entry name" value="TMEM86B-like"/>
</dbReference>
<feature type="transmembrane region" description="Helical" evidence="9">
    <location>
        <begin position="82"/>
        <end position="101"/>
    </location>
</feature>
<evidence type="ECO:0000256" key="2">
    <source>
        <dbReference type="ARBA" id="ARBA00007375"/>
    </source>
</evidence>
<evidence type="ECO:0000256" key="3">
    <source>
        <dbReference type="ARBA" id="ARBA00022692"/>
    </source>
</evidence>
<comment type="catalytic activity">
    <reaction evidence="8">
        <text>a 1-O-(1Z-alkenyl)-sn-glycero-3-phosphocholine + H2O = a 2,3-saturated aldehyde + sn-glycerol 3-phosphocholine</text>
        <dbReference type="Rhea" id="RHEA:22544"/>
        <dbReference type="ChEBI" id="CHEBI:15377"/>
        <dbReference type="ChEBI" id="CHEBI:16870"/>
        <dbReference type="ChEBI" id="CHEBI:73359"/>
        <dbReference type="ChEBI" id="CHEBI:77287"/>
        <dbReference type="EC" id="3.3.2.2"/>
    </reaction>
</comment>
<feature type="transmembrane region" description="Helical" evidence="9">
    <location>
        <begin position="166"/>
        <end position="186"/>
    </location>
</feature>
<name>A0ABP0FZD8_CLALP</name>
<keyword evidence="5 9" id="KW-0472">Membrane</keyword>
<feature type="transmembrane region" description="Helical" evidence="9">
    <location>
        <begin position="107"/>
        <end position="128"/>
    </location>
</feature>
<keyword evidence="11" id="KW-1185">Reference proteome</keyword>
<comment type="subcellular location">
    <subcellularLocation>
        <location evidence="1">Membrane</location>
        <topology evidence="1">Multi-pass membrane protein</topology>
    </subcellularLocation>
</comment>
<proteinExistence type="inferred from homology"/>
<comment type="caution">
    <text evidence="10">The sequence shown here is derived from an EMBL/GenBank/DDBJ whole genome shotgun (WGS) entry which is preliminary data.</text>
</comment>
<gene>
    <name evidence="10" type="ORF">CVLEPA_LOCUS14922</name>
</gene>
<dbReference type="PANTHER" id="PTHR31885">
    <property type="entry name" value="GH04784P"/>
    <property type="match status" value="1"/>
</dbReference>
<evidence type="ECO:0000256" key="5">
    <source>
        <dbReference type="ARBA" id="ARBA00023136"/>
    </source>
</evidence>
<dbReference type="Proteomes" id="UP001642483">
    <property type="component" value="Unassembled WGS sequence"/>
</dbReference>
<evidence type="ECO:0000256" key="9">
    <source>
        <dbReference type="SAM" id="Phobius"/>
    </source>
</evidence>
<reference evidence="10 11" key="1">
    <citation type="submission" date="2024-02" db="EMBL/GenBank/DDBJ databases">
        <authorList>
            <person name="Daric V."/>
            <person name="Darras S."/>
        </authorList>
    </citation>
    <scope>NUCLEOTIDE SEQUENCE [LARGE SCALE GENOMIC DNA]</scope>
</reference>
<evidence type="ECO:0000256" key="1">
    <source>
        <dbReference type="ARBA" id="ARBA00004141"/>
    </source>
</evidence>
<keyword evidence="4 9" id="KW-1133">Transmembrane helix</keyword>
<comment type="catalytic activity">
    <reaction evidence="7">
        <text>a 1-O-(1Z-alkenyl)-sn-glycero-3-phosphoethanolamine + H2O = a 2,3-saturated aldehyde + sn-glycero-3-phosphoethanolamine</text>
        <dbReference type="Rhea" id="RHEA:16905"/>
        <dbReference type="ChEBI" id="CHEBI:15377"/>
        <dbReference type="ChEBI" id="CHEBI:73359"/>
        <dbReference type="ChEBI" id="CHEBI:77288"/>
        <dbReference type="ChEBI" id="CHEBI:143890"/>
        <dbReference type="EC" id="3.3.2.2"/>
    </reaction>
</comment>
<feature type="transmembrane region" description="Helical" evidence="9">
    <location>
        <begin position="198"/>
        <end position="219"/>
    </location>
</feature>
<organism evidence="10 11">
    <name type="scientific">Clavelina lepadiformis</name>
    <name type="common">Light-bulb sea squirt</name>
    <name type="synonym">Ascidia lepadiformis</name>
    <dbReference type="NCBI Taxonomy" id="159417"/>
    <lineage>
        <taxon>Eukaryota</taxon>
        <taxon>Metazoa</taxon>
        <taxon>Chordata</taxon>
        <taxon>Tunicata</taxon>
        <taxon>Ascidiacea</taxon>
        <taxon>Aplousobranchia</taxon>
        <taxon>Clavelinidae</taxon>
        <taxon>Clavelina</taxon>
    </lineage>
</organism>
<dbReference type="EMBL" id="CAWYQH010000097">
    <property type="protein sequence ID" value="CAK8683911.1"/>
    <property type="molecule type" value="Genomic_DNA"/>
</dbReference>
<dbReference type="Pfam" id="PF07947">
    <property type="entry name" value="YhhN"/>
    <property type="match status" value="1"/>
</dbReference>
<comment type="similarity">
    <text evidence="2">Belongs to the TMEM86 family.</text>
</comment>
<sequence length="253" mass="28628">MVLCCLTNRVTRLILKQRMDSLRPFLFFSCIFFLNKFAISLNYLQFYSPTFLILKCVPILSLAAFVRGKFGSFARIRQDKHGYRIFIGLCLSMFADAALVYQDNLPIFLIGIGLFFAAHMAYVFAFGWKDFKPKLMILCAVAAIVTHQSVAHNMKNDLPEVLKTSGIFYTLAIFSMIWRALARLDFGQMERNNWRDVSAGIGSILFVISDIILCVNKFVTSIHAAGYIVMTTYYAAQLGIALSVPEQPVKLKP</sequence>
<keyword evidence="3 9" id="KW-0812">Transmembrane</keyword>
<evidence type="ECO:0000256" key="4">
    <source>
        <dbReference type="ARBA" id="ARBA00022989"/>
    </source>
</evidence>
<feature type="transmembrane region" description="Helical" evidence="9">
    <location>
        <begin position="225"/>
        <end position="244"/>
    </location>
</feature>
<dbReference type="PANTHER" id="PTHR31885:SF6">
    <property type="entry name" value="GH04784P"/>
    <property type="match status" value="1"/>
</dbReference>
<evidence type="ECO:0000256" key="8">
    <source>
        <dbReference type="ARBA" id="ARBA00049560"/>
    </source>
</evidence>
<evidence type="ECO:0000256" key="6">
    <source>
        <dbReference type="ARBA" id="ARBA00035673"/>
    </source>
</evidence>
<evidence type="ECO:0000313" key="11">
    <source>
        <dbReference type="Proteomes" id="UP001642483"/>
    </source>
</evidence>
<feature type="transmembrane region" description="Helical" evidence="9">
    <location>
        <begin position="25"/>
        <end position="44"/>
    </location>
</feature>
<evidence type="ECO:0000256" key="7">
    <source>
        <dbReference type="ARBA" id="ARBA00049458"/>
    </source>
</evidence>
<protein>
    <recommendedName>
        <fullName evidence="6">lysoplasmalogenase</fullName>
        <ecNumber evidence="6">3.3.2.2</ecNumber>
    </recommendedName>
</protein>
<dbReference type="EC" id="3.3.2.2" evidence="6"/>